<dbReference type="SUPFAM" id="SSF50037">
    <property type="entry name" value="C-terminal domain of transcriptional repressors"/>
    <property type="match status" value="1"/>
</dbReference>
<evidence type="ECO:0000313" key="3">
    <source>
        <dbReference type="EMBL" id="SOB93713.1"/>
    </source>
</evidence>
<proteinExistence type="predicted"/>
<organism evidence="3 4">
    <name type="scientific">Rhodobacter maris</name>
    <dbReference type="NCBI Taxonomy" id="446682"/>
    <lineage>
        <taxon>Bacteria</taxon>
        <taxon>Pseudomonadati</taxon>
        <taxon>Pseudomonadota</taxon>
        <taxon>Alphaproteobacteria</taxon>
        <taxon>Rhodobacterales</taxon>
        <taxon>Rhodobacter group</taxon>
        <taxon>Rhodobacter</taxon>
    </lineage>
</organism>
<protein>
    <submittedName>
        <fullName evidence="3">Ferrous iron transport protein A</fullName>
    </submittedName>
</protein>
<dbReference type="PANTHER" id="PTHR42954:SF2">
    <property type="entry name" value="FE(2+) TRANSPORT PROTEIN A"/>
    <property type="match status" value="1"/>
</dbReference>
<dbReference type="InterPro" id="IPR007167">
    <property type="entry name" value="Fe-transptr_FeoA-like"/>
</dbReference>
<evidence type="ECO:0000313" key="4">
    <source>
        <dbReference type="Proteomes" id="UP000219111"/>
    </source>
</evidence>
<dbReference type="EMBL" id="OBMT01000001">
    <property type="protein sequence ID" value="SOB93713.1"/>
    <property type="molecule type" value="Genomic_DNA"/>
</dbReference>
<dbReference type="SMART" id="SM00899">
    <property type="entry name" value="FeoA"/>
    <property type="match status" value="1"/>
</dbReference>
<evidence type="ECO:0000259" key="2">
    <source>
        <dbReference type="SMART" id="SM00899"/>
    </source>
</evidence>
<dbReference type="InterPro" id="IPR052713">
    <property type="entry name" value="FeoA"/>
</dbReference>
<dbReference type="GO" id="GO:0046914">
    <property type="term" value="F:transition metal ion binding"/>
    <property type="evidence" value="ECO:0007669"/>
    <property type="project" value="InterPro"/>
</dbReference>
<keyword evidence="1" id="KW-0408">Iron</keyword>
<reference evidence="4" key="1">
    <citation type="submission" date="2017-08" db="EMBL/GenBank/DDBJ databases">
        <authorList>
            <person name="Varghese N."/>
            <person name="Submissions S."/>
        </authorList>
    </citation>
    <scope>NUCLEOTIDE SEQUENCE [LARGE SCALE GENOMIC DNA]</scope>
    <source>
        <strain evidence="4">JA276</strain>
    </source>
</reference>
<accession>A0A285RHY1</accession>
<sequence>MMQAPVQGQGTPAAGTLKDMKVGETGRVLGLRPGAGSYRKKLLSMGLTPGALFTVQRVAPMGDPVEIAVRGFRLTLRKAEADAIEVETLRGDGQ</sequence>
<dbReference type="AlphaFoldDB" id="A0A285RHY1"/>
<name>A0A285RHY1_9RHOB</name>
<dbReference type="InterPro" id="IPR008988">
    <property type="entry name" value="Transcriptional_repressor_C"/>
</dbReference>
<gene>
    <name evidence="3" type="ORF">SAMN05877831_101232</name>
</gene>
<dbReference type="Proteomes" id="UP000219111">
    <property type="component" value="Unassembled WGS sequence"/>
</dbReference>
<dbReference type="Gene3D" id="2.30.30.90">
    <property type="match status" value="1"/>
</dbReference>
<dbReference type="Pfam" id="PF04023">
    <property type="entry name" value="FeoA"/>
    <property type="match status" value="1"/>
</dbReference>
<dbReference type="RefSeq" id="WP_245860844.1">
    <property type="nucleotide sequence ID" value="NZ_OBMT01000001.1"/>
</dbReference>
<evidence type="ECO:0000256" key="1">
    <source>
        <dbReference type="ARBA" id="ARBA00023004"/>
    </source>
</evidence>
<dbReference type="InterPro" id="IPR038157">
    <property type="entry name" value="FeoA_core_dom"/>
</dbReference>
<keyword evidence="4" id="KW-1185">Reference proteome</keyword>
<dbReference type="PANTHER" id="PTHR42954">
    <property type="entry name" value="FE(2+) TRANSPORT PROTEIN A"/>
    <property type="match status" value="1"/>
</dbReference>
<feature type="domain" description="Ferrous iron transporter FeoA-like" evidence="2">
    <location>
        <begin position="15"/>
        <end position="88"/>
    </location>
</feature>